<sequence length="168" mass="17924">MTAGRVFQALRTPLTLVVLLVLLYLGFNWGWERASAPIPPPPPPTCINQPVPEGRLTTEQVTLRVLNGSDQQGLARRVGDELTSRGFRVTTTGNTDEVITSTIIVGAAEENPEVQLIAAHLPEAAIRADGRSDRSVDVLVGSTFEGFAPEAPDSVEIQGESICLPSAP</sequence>
<evidence type="ECO:0000256" key="1">
    <source>
        <dbReference type="SAM" id="Phobius"/>
    </source>
</evidence>
<dbReference type="Gene3D" id="3.30.70.2390">
    <property type="match status" value="1"/>
</dbReference>
<proteinExistence type="predicted"/>
<keyword evidence="1" id="KW-1133">Transmembrane helix</keyword>
<name>A0A255EMC4_9ACTN</name>
<dbReference type="InterPro" id="IPR027381">
    <property type="entry name" value="LytR/CpsA/Psr_C"/>
</dbReference>
<dbReference type="EMBL" id="NMVJ01000001">
    <property type="protein sequence ID" value="OYN92699.1"/>
    <property type="molecule type" value="Genomic_DNA"/>
</dbReference>
<comment type="caution">
    <text evidence="3">The sequence shown here is derived from an EMBL/GenBank/DDBJ whole genome shotgun (WGS) entry which is preliminary data.</text>
</comment>
<dbReference type="AlphaFoldDB" id="A0A255EMC4"/>
<dbReference type="RefSeq" id="WP_094452799.1">
    <property type="nucleotide sequence ID" value="NZ_NMVJ01000001.1"/>
</dbReference>
<evidence type="ECO:0000313" key="3">
    <source>
        <dbReference type="EMBL" id="OYN92699.1"/>
    </source>
</evidence>
<dbReference type="OrthoDB" id="3727388at2"/>
<feature type="transmembrane region" description="Helical" evidence="1">
    <location>
        <begin position="12"/>
        <end position="31"/>
    </location>
</feature>
<evidence type="ECO:0000259" key="2">
    <source>
        <dbReference type="Pfam" id="PF13399"/>
    </source>
</evidence>
<keyword evidence="1" id="KW-0812">Transmembrane</keyword>
<dbReference type="Proteomes" id="UP000216300">
    <property type="component" value="Unassembled WGS sequence"/>
</dbReference>
<evidence type="ECO:0000313" key="4">
    <source>
        <dbReference type="Proteomes" id="UP000216300"/>
    </source>
</evidence>
<protein>
    <recommendedName>
        <fullName evidence="2">LytR/CpsA/Psr regulator C-terminal domain-containing protein</fullName>
    </recommendedName>
</protein>
<reference evidence="3 4" key="1">
    <citation type="submission" date="2017-07" db="EMBL/GenBank/DDBJ databases">
        <title>Draft whole genome sequences of clinical Proprionibacteriaceae strains.</title>
        <authorList>
            <person name="Bernier A.-M."/>
            <person name="Bernard K."/>
            <person name="Domingo M.-C."/>
        </authorList>
    </citation>
    <scope>NUCLEOTIDE SEQUENCE [LARGE SCALE GENOMIC DNA]</scope>
    <source>
        <strain evidence="3 4">NML 150081</strain>
    </source>
</reference>
<feature type="domain" description="LytR/CpsA/Psr regulator C-terminal" evidence="2">
    <location>
        <begin position="60"/>
        <end position="144"/>
    </location>
</feature>
<dbReference type="Pfam" id="PF13399">
    <property type="entry name" value="LytR_C"/>
    <property type="match status" value="1"/>
</dbReference>
<organism evidence="3 4">
    <name type="scientific">Parenemella sanctibonifatiensis</name>
    <dbReference type="NCBI Taxonomy" id="2016505"/>
    <lineage>
        <taxon>Bacteria</taxon>
        <taxon>Bacillati</taxon>
        <taxon>Actinomycetota</taxon>
        <taxon>Actinomycetes</taxon>
        <taxon>Propionibacteriales</taxon>
        <taxon>Propionibacteriaceae</taxon>
        <taxon>Parenemella</taxon>
    </lineage>
</organism>
<gene>
    <name evidence="3" type="ORF">CGZ91_04315</name>
</gene>
<keyword evidence="4" id="KW-1185">Reference proteome</keyword>
<keyword evidence="1" id="KW-0472">Membrane</keyword>
<accession>A0A255EMC4</accession>